<evidence type="ECO:0000313" key="2">
    <source>
        <dbReference type="EMBL" id="MXU89407.1"/>
    </source>
</evidence>
<accession>A0A6B0UGZ6</accession>
<feature type="signal peptide" evidence="1">
    <location>
        <begin position="1"/>
        <end position="22"/>
    </location>
</feature>
<sequence length="107" mass="11767">MGQLVFCHLWVKVVAPVPRVLATCLDKISSGNLLVRPPKRYCTSTPSTGQCKLRNPDERVEVHLRRPNLPSHTVSIGACNTVLSRVVDTPFGDKARASTPSTKHTYS</sequence>
<dbReference type="AlphaFoldDB" id="A0A6B0UGZ6"/>
<keyword evidence="1" id="KW-0732">Signal</keyword>
<dbReference type="EMBL" id="GIFC01007324">
    <property type="protein sequence ID" value="MXU89407.1"/>
    <property type="molecule type" value="Transcribed_RNA"/>
</dbReference>
<organism evidence="2">
    <name type="scientific">Ixodes ricinus</name>
    <name type="common">Common tick</name>
    <name type="synonym">Acarus ricinus</name>
    <dbReference type="NCBI Taxonomy" id="34613"/>
    <lineage>
        <taxon>Eukaryota</taxon>
        <taxon>Metazoa</taxon>
        <taxon>Ecdysozoa</taxon>
        <taxon>Arthropoda</taxon>
        <taxon>Chelicerata</taxon>
        <taxon>Arachnida</taxon>
        <taxon>Acari</taxon>
        <taxon>Parasitiformes</taxon>
        <taxon>Ixodida</taxon>
        <taxon>Ixodoidea</taxon>
        <taxon>Ixodidae</taxon>
        <taxon>Ixodinae</taxon>
        <taxon>Ixodes</taxon>
    </lineage>
</organism>
<name>A0A6B0UGZ6_IXORI</name>
<proteinExistence type="predicted"/>
<evidence type="ECO:0000256" key="1">
    <source>
        <dbReference type="SAM" id="SignalP"/>
    </source>
</evidence>
<protein>
    <submittedName>
        <fullName evidence="2">Putative conserved secreted protein</fullName>
    </submittedName>
</protein>
<reference evidence="2" key="1">
    <citation type="submission" date="2019-12" db="EMBL/GenBank/DDBJ databases">
        <title>An insight into the sialome of adult female Ixodes ricinus ticks feeding for 6 days.</title>
        <authorList>
            <person name="Perner J."/>
            <person name="Ribeiro J.M.C."/>
        </authorList>
    </citation>
    <scope>NUCLEOTIDE SEQUENCE</scope>
    <source>
        <strain evidence="2">Semi-engorged</strain>
        <tissue evidence="2">Salivary glands</tissue>
    </source>
</reference>
<feature type="chain" id="PRO_5025481630" evidence="1">
    <location>
        <begin position="23"/>
        <end position="107"/>
    </location>
</feature>